<dbReference type="UniPathway" id="UPA00619">
    <property type="reaction ID" value="UER00676"/>
</dbReference>
<organism evidence="9 10">
    <name type="scientific">Roseateles saccharophilus</name>
    <name type="common">Pseudomonas saccharophila</name>
    <dbReference type="NCBI Taxonomy" id="304"/>
    <lineage>
        <taxon>Bacteria</taxon>
        <taxon>Pseudomonadati</taxon>
        <taxon>Pseudomonadota</taxon>
        <taxon>Betaproteobacteria</taxon>
        <taxon>Burkholderiales</taxon>
        <taxon>Sphaerotilaceae</taxon>
        <taxon>Roseateles</taxon>
    </lineage>
</organism>
<feature type="binding site" evidence="7">
    <location>
        <position position="61"/>
    </location>
    <ligand>
        <name>Zn(2+)</name>
        <dbReference type="ChEBI" id="CHEBI:29105"/>
        <label>2</label>
    </ligand>
</feature>
<gene>
    <name evidence="7" type="primary">gloB</name>
    <name evidence="9" type="ORF">EV671_103421</name>
</gene>
<keyword evidence="4 7" id="KW-0479">Metal-binding</keyword>
<comment type="subunit">
    <text evidence="7">Monomer.</text>
</comment>
<dbReference type="GO" id="GO:0004416">
    <property type="term" value="F:hydroxyacylglutathione hydrolase activity"/>
    <property type="evidence" value="ECO:0007669"/>
    <property type="project" value="UniProtKB-UniRule"/>
</dbReference>
<evidence type="ECO:0000313" key="9">
    <source>
        <dbReference type="EMBL" id="TCU89690.1"/>
    </source>
</evidence>
<evidence type="ECO:0000256" key="2">
    <source>
        <dbReference type="ARBA" id="ARBA00004963"/>
    </source>
</evidence>
<evidence type="ECO:0000259" key="8">
    <source>
        <dbReference type="SMART" id="SM00849"/>
    </source>
</evidence>
<keyword evidence="6 7" id="KW-0862">Zinc</keyword>
<dbReference type="InterPro" id="IPR036866">
    <property type="entry name" value="RibonucZ/Hydroxyglut_hydro"/>
</dbReference>
<comment type="cofactor">
    <cofactor evidence="7">
        <name>Zn(2+)</name>
        <dbReference type="ChEBI" id="CHEBI:29105"/>
    </cofactor>
    <text evidence="7">Binds 2 Zn(2+) ions per subunit.</text>
</comment>
<dbReference type="AlphaFoldDB" id="A0A4R3UIX5"/>
<keyword evidence="5 7" id="KW-0378">Hydrolase</keyword>
<dbReference type="NCBIfam" id="TIGR03413">
    <property type="entry name" value="GSH_gloB"/>
    <property type="match status" value="1"/>
</dbReference>
<dbReference type="PIRSF" id="PIRSF005457">
    <property type="entry name" value="Glx"/>
    <property type="match status" value="1"/>
</dbReference>
<dbReference type="Pfam" id="PF16123">
    <property type="entry name" value="HAGH_C"/>
    <property type="match status" value="1"/>
</dbReference>
<feature type="binding site" evidence="7">
    <location>
        <position position="136"/>
    </location>
    <ligand>
        <name>Zn(2+)</name>
        <dbReference type="ChEBI" id="CHEBI:29105"/>
        <label>1</label>
    </ligand>
</feature>
<reference evidence="9 10" key="1">
    <citation type="submission" date="2019-03" db="EMBL/GenBank/DDBJ databases">
        <title>Genomic Encyclopedia of Type Strains, Phase IV (KMG-IV): sequencing the most valuable type-strain genomes for metagenomic binning, comparative biology and taxonomic classification.</title>
        <authorList>
            <person name="Goeker M."/>
        </authorList>
    </citation>
    <scope>NUCLEOTIDE SEQUENCE [LARGE SCALE GENOMIC DNA]</scope>
    <source>
        <strain evidence="9 10">DSM 654</strain>
    </source>
</reference>
<feature type="domain" description="Metallo-beta-lactamase" evidence="8">
    <location>
        <begin position="16"/>
        <end position="174"/>
    </location>
</feature>
<dbReference type="InterPro" id="IPR017782">
    <property type="entry name" value="Hydroxyacylglutathione_Hdrlase"/>
</dbReference>
<dbReference type="GO" id="GO:0046872">
    <property type="term" value="F:metal ion binding"/>
    <property type="evidence" value="ECO:0007669"/>
    <property type="project" value="UniProtKB-KW"/>
</dbReference>
<dbReference type="InterPro" id="IPR035680">
    <property type="entry name" value="Clx_II_MBL"/>
</dbReference>
<feature type="binding site" evidence="7">
    <location>
        <position position="113"/>
    </location>
    <ligand>
        <name>Zn(2+)</name>
        <dbReference type="ChEBI" id="CHEBI:29105"/>
        <label>1</label>
    </ligand>
</feature>
<dbReference type="EC" id="3.1.2.6" evidence="7"/>
<accession>A0A4R3UIX5</accession>
<keyword evidence="10" id="KW-1185">Reference proteome</keyword>
<dbReference type="SUPFAM" id="SSF56281">
    <property type="entry name" value="Metallo-hydrolase/oxidoreductase"/>
    <property type="match status" value="1"/>
</dbReference>
<dbReference type="InterPro" id="IPR001279">
    <property type="entry name" value="Metallo-B-lactamas"/>
</dbReference>
<dbReference type="Proteomes" id="UP000295110">
    <property type="component" value="Unassembled WGS sequence"/>
</dbReference>
<evidence type="ECO:0000256" key="4">
    <source>
        <dbReference type="ARBA" id="ARBA00022723"/>
    </source>
</evidence>
<comment type="caution">
    <text evidence="9">The sequence shown here is derived from an EMBL/GenBank/DDBJ whole genome shotgun (WGS) entry which is preliminary data.</text>
</comment>
<proteinExistence type="inferred from homology"/>
<evidence type="ECO:0000313" key="10">
    <source>
        <dbReference type="Proteomes" id="UP000295110"/>
    </source>
</evidence>
<feature type="binding site" evidence="7">
    <location>
        <position position="59"/>
    </location>
    <ligand>
        <name>Zn(2+)</name>
        <dbReference type="ChEBI" id="CHEBI:29105"/>
        <label>1</label>
    </ligand>
</feature>
<evidence type="ECO:0000256" key="1">
    <source>
        <dbReference type="ARBA" id="ARBA00001623"/>
    </source>
</evidence>
<evidence type="ECO:0000256" key="7">
    <source>
        <dbReference type="HAMAP-Rule" id="MF_01374"/>
    </source>
</evidence>
<evidence type="ECO:0000256" key="5">
    <source>
        <dbReference type="ARBA" id="ARBA00022801"/>
    </source>
</evidence>
<dbReference type="Gene3D" id="3.60.15.10">
    <property type="entry name" value="Ribonuclease Z/Hydroxyacylglutathione hydrolase-like"/>
    <property type="match status" value="1"/>
</dbReference>
<dbReference type="PANTHER" id="PTHR43705:SF1">
    <property type="entry name" value="HYDROXYACYLGLUTATHIONE HYDROLASE GLOB"/>
    <property type="match status" value="1"/>
</dbReference>
<dbReference type="HAMAP" id="MF_01374">
    <property type="entry name" value="Glyoxalase_2"/>
    <property type="match status" value="1"/>
</dbReference>
<evidence type="ECO:0000256" key="6">
    <source>
        <dbReference type="ARBA" id="ARBA00022833"/>
    </source>
</evidence>
<sequence>MGDAPLTLTPIPAFDDNYLWLLDNGREALVVDPGDAAPVAAALDARGLTLAGILLTHHHGDHVGGVEALRPRLRGPIYAPAHERMPEPVQRVQGGDHVELLGLRFAVLDVPGHTAGHIAYFARDAGGDGPLLFCGDTLFSAGCGRLFEGTPAQLHAALQSLAALPPDTRICCAHEYTLSNLRFAREVDPGNPALAAYAAWCEAERAAGRPTLPGRIGTELRINPFLRCTEAALRDAARRHAPLKLPAEPSPVDVFATLREWKNGFR</sequence>
<dbReference type="InterPro" id="IPR050110">
    <property type="entry name" value="Glyoxalase_II_hydrolase"/>
</dbReference>
<dbReference type="InterPro" id="IPR032282">
    <property type="entry name" value="HAGH_C"/>
</dbReference>
<feature type="binding site" evidence="7">
    <location>
        <position position="136"/>
    </location>
    <ligand>
        <name>Zn(2+)</name>
        <dbReference type="ChEBI" id="CHEBI:29105"/>
        <label>2</label>
    </ligand>
</feature>
<dbReference type="SMART" id="SM00849">
    <property type="entry name" value="Lactamase_B"/>
    <property type="match status" value="1"/>
</dbReference>
<dbReference type="GO" id="GO:0019243">
    <property type="term" value="P:methylglyoxal catabolic process to D-lactate via S-lactoyl-glutathione"/>
    <property type="evidence" value="ECO:0007669"/>
    <property type="project" value="UniProtKB-UniRule"/>
</dbReference>
<protein>
    <recommendedName>
        <fullName evidence="7">Hydroxyacylglutathione hydrolase</fullName>
        <ecNumber evidence="7">3.1.2.6</ecNumber>
    </recommendedName>
    <alternativeName>
        <fullName evidence="7">Glyoxalase II</fullName>
        <shortName evidence="7">Glx II</shortName>
    </alternativeName>
</protein>
<comment type="pathway">
    <text evidence="2 7">Secondary metabolite metabolism; methylglyoxal degradation; (R)-lactate from methylglyoxal: step 2/2.</text>
</comment>
<feature type="binding site" evidence="7">
    <location>
        <position position="62"/>
    </location>
    <ligand>
        <name>Zn(2+)</name>
        <dbReference type="ChEBI" id="CHEBI:29105"/>
        <label>2</label>
    </ligand>
</feature>
<name>A0A4R3UIX5_ROSSA</name>
<comment type="similarity">
    <text evidence="3 7">Belongs to the metallo-beta-lactamase superfamily. Glyoxalase II family.</text>
</comment>
<dbReference type="Pfam" id="PF00753">
    <property type="entry name" value="Lactamase_B"/>
    <property type="match status" value="1"/>
</dbReference>
<feature type="binding site" evidence="7">
    <location>
        <position position="57"/>
    </location>
    <ligand>
        <name>Zn(2+)</name>
        <dbReference type="ChEBI" id="CHEBI:29105"/>
        <label>1</label>
    </ligand>
</feature>
<comment type="function">
    <text evidence="7">Thiolesterase that catalyzes the hydrolysis of S-D-lactoyl-glutathione to form glutathione and D-lactic acid.</text>
</comment>
<evidence type="ECO:0000256" key="3">
    <source>
        <dbReference type="ARBA" id="ARBA00006759"/>
    </source>
</evidence>
<dbReference type="EMBL" id="SMBU01000034">
    <property type="protein sequence ID" value="TCU89690.1"/>
    <property type="molecule type" value="Genomic_DNA"/>
</dbReference>
<dbReference type="PANTHER" id="PTHR43705">
    <property type="entry name" value="HYDROXYACYLGLUTATHIONE HYDROLASE"/>
    <property type="match status" value="1"/>
</dbReference>
<comment type="catalytic activity">
    <reaction evidence="1 7">
        <text>an S-(2-hydroxyacyl)glutathione + H2O = a 2-hydroxy carboxylate + glutathione + H(+)</text>
        <dbReference type="Rhea" id="RHEA:21864"/>
        <dbReference type="ChEBI" id="CHEBI:15377"/>
        <dbReference type="ChEBI" id="CHEBI:15378"/>
        <dbReference type="ChEBI" id="CHEBI:57925"/>
        <dbReference type="ChEBI" id="CHEBI:58896"/>
        <dbReference type="ChEBI" id="CHEBI:71261"/>
        <dbReference type="EC" id="3.1.2.6"/>
    </reaction>
</comment>
<feature type="binding site" evidence="7">
    <location>
        <position position="174"/>
    </location>
    <ligand>
        <name>Zn(2+)</name>
        <dbReference type="ChEBI" id="CHEBI:29105"/>
        <label>2</label>
    </ligand>
</feature>
<dbReference type="CDD" id="cd07723">
    <property type="entry name" value="hydroxyacylglutathione_hydrolase_MBL-fold"/>
    <property type="match status" value="1"/>
</dbReference>